<feature type="region of interest" description="Disordered" evidence="4">
    <location>
        <begin position="419"/>
        <end position="440"/>
    </location>
</feature>
<reference evidence="7 8" key="1">
    <citation type="submission" date="2018-03" db="EMBL/GenBank/DDBJ databases">
        <authorList>
            <person name="Guldener U."/>
        </authorList>
    </citation>
    <scope>NUCLEOTIDE SEQUENCE [LARGE SCALE GENOMIC DNA]</scope>
    <source>
        <strain evidence="7 8">NBRC100155</strain>
    </source>
</reference>
<dbReference type="EMBL" id="OOIN01000013">
    <property type="protein sequence ID" value="SPO26187.1"/>
    <property type="molecule type" value="Genomic_DNA"/>
</dbReference>
<evidence type="ECO:0000313" key="7">
    <source>
        <dbReference type="EMBL" id="SPO26187.1"/>
    </source>
</evidence>
<keyword evidence="2 3" id="KW-0064">Aspartyl protease</keyword>
<feature type="compositionally biased region" description="Basic residues" evidence="4">
    <location>
        <begin position="421"/>
        <end position="440"/>
    </location>
</feature>
<dbReference type="Proteomes" id="UP000324022">
    <property type="component" value="Unassembled WGS sequence"/>
</dbReference>
<dbReference type="PANTHER" id="PTHR47966:SF51">
    <property type="entry name" value="BETA-SITE APP-CLEAVING ENZYME, ISOFORM A-RELATED"/>
    <property type="match status" value="1"/>
</dbReference>
<protein>
    <submittedName>
        <fullName evidence="7">Related to secreted aspartic protease 2</fullName>
    </submittedName>
</protein>
<gene>
    <name evidence="7" type="ORF">UTRI_02463</name>
</gene>
<sequence length="440" mass="48203">MRFNIGTLFALLPILAGTQNARADFLRRGEEADGVTTSDIKACYEHLATRYASWAQRKKEQPKSNGMFGDLKLAVANQEMVPPPPTKRGMILKLHAVGGYPKMLGETFNAEVGMGTPAQLFNLTADTGSMLTWAVQASCKEADCPGVTIKKTYDPKESKTSKEIRADHEAYGDGEMDLTLFSDVVRLDTISINEATIGGAKKTFEKDGKLEHDGLFGLGRKLKADPQPVLDILKLKEPTFNHIVALDLGPQASLEIGGYDFEKYAKMKHYKVDTDEGWLLTRSIITAKGAERLGSMDLLLDTGSSVSMLPEARMDAIMNRPGLKVQKTKEEPIVYSMPCDTKLNVQMVLPDGTLVPVRDEDILMQSNDPKTPGCLSLLVGTTNPFLPAVAGTPILRSIYTVLHKTDDGDWIGLAPLQTGSTKKRKRSAKQRHHSKVGTEV</sequence>
<dbReference type="PRINTS" id="PR00792">
    <property type="entry name" value="PEPSIN"/>
</dbReference>
<dbReference type="PROSITE" id="PS00141">
    <property type="entry name" value="ASP_PROTEASE"/>
    <property type="match status" value="1"/>
</dbReference>
<dbReference type="Pfam" id="PF00026">
    <property type="entry name" value="Asp"/>
    <property type="match status" value="1"/>
</dbReference>
<dbReference type="InterPro" id="IPR033121">
    <property type="entry name" value="PEPTIDASE_A1"/>
</dbReference>
<dbReference type="InterPro" id="IPR034164">
    <property type="entry name" value="Pepsin-like_dom"/>
</dbReference>
<keyword evidence="3" id="KW-0378">Hydrolase</keyword>
<dbReference type="InterPro" id="IPR001969">
    <property type="entry name" value="Aspartic_peptidase_AS"/>
</dbReference>
<evidence type="ECO:0000256" key="1">
    <source>
        <dbReference type="ARBA" id="ARBA00007447"/>
    </source>
</evidence>
<dbReference type="GO" id="GO:0004190">
    <property type="term" value="F:aspartic-type endopeptidase activity"/>
    <property type="evidence" value="ECO:0007669"/>
    <property type="project" value="UniProtKB-KW"/>
</dbReference>
<dbReference type="Gene3D" id="2.40.70.10">
    <property type="entry name" value="Acid Proteases"/>
    <property type="match status" value="2"/>
</dbReference>
<accession>A0A5C3E965</accession>
<evidence type="ECO:0000256" key="4">
    <source>
        <dbReference type="SAM" id="MobiDB-lite"/>
    </source>
</evidence>
<dbReference type="OrthoDB" id="660550at2759"/>
<dbReference type="AlphaFoldDB" id="A0A5C3E965"/>
<feature type="chain" id="PRO_5023057049" evidence="5">
    <location>
        <begin position="24"/>
        <end position="440"/>
    </location>
</feature>
<feature type="signal peptide" evidence="5">
    <location>
        <begin position="1"/>
        <end position="23"/>
    </location>
</feature>
<feature type="domain" description="Peptidase A1" evidence="6">
    <location>
        <begin position="108"/>
        <end position="414"/>
    </location>
</feature>
<dbReference type="SUPFAM" id="SSF50630">
    <property type="entry name" value="Acid proteases"/>
    <property type="match status" value="1"/>
</dbReference>
<organism evidence="7 8">
    <name type="scientific">Ustilago trichophora</name>
    <dbReference type="NCBI Taxonomy" id="86804"/>
    <lineage>
        <taxon>Eukaryota</taxon>
        <taxon>Fungi</taxon>
        <taxon>Dikarya</taxon>
        <taxon>Basidiomycota</taxon>
        <taxon>Ustilaginomycotina</taxon>
        <taxon>Ustilaginomycetes</taxon>
        <taxon>Ustilaginales</taxon>
        <taxon>Ustilaginaceae</taxon>
        <taxon>Ustilago</taxon>
    </lineage>
</organism>
<evidence type="ECO:0000256" key="3">
    <source>
        <dbReference type="RuleBase" id="RU000454"/>
    </source>
</evidence>
<dbReference type="PROSITE" id="PS51767">
    <property type="entry name" value="PEPTIDASE_A1"/>
    <property type="match status" value="1"/>
</dbReference>
<dbReference type="InterPro" id="IPR001461">
    <property type="entry name" value="Aspartic_peptidase_A1"/>
</dbReference>
<dbReference type="InterPro" id="IPR021109">
    <property type="entry name" value="Peptidase_aspartic_dom_sf"/>
</dbReference>
<dbReference type="GO" id="GO:0006508">
    <property type="term" value="P:proteolysis"/>
    <property type="evidence" value="ECO:0007669"/>
    <property type="project" value="UniProtKB-KW"/>
</dbReference>
<keyword evidence="8" id="KW-1185">Reference proteome</keyword>
<evidence type="ECO:0000313" key="8">
    <source>
        <dbReference type="Proteomes" id="UP000324022"/>
    </source>
</evidence>
<name>A0A5C3E965_9BASI</name>
<evidence type="ECO:0000256" key="5">
    <source>
        <dbReference type="SAM" id="SignalP"/>
    </source>
</evidence>
<comment type="similarity">
    <text evidence="1 3">Belongs to the peptidase A1 family.</text>
</comment>
<keyword evidence="5" id="KW-0732">Signal</keyword>
<dbReference type="CDD" id="cd05471">
    <property type="entry name" value="pepsin_like"/>
    <property type="match status" value="1"/>
</dbReference>
<evidence type="ECO:0000259" key="6">
    <source>
        <dbReference type="PROSITE" id="PS51767"/>
    </source>
</evidence>
<proteinExistence type="inferred from homology"/>
<evidence type="ECO:0000256" key="2">
    <source>
        <dbReference type="ARBA" id="ARBA00022750"/>
    </source>
</evidence>
<keyword evidence="3 7" id="KW-0645">Protease</keyword>
<dbReference type="PANTHER" id="PTHR47966">
    <property type="entry name" value="BETA-SITE APP-CLEAVING ENZYME, ISOFORM A-RELATED"/>
    <property type="match status" value="1"/>
</dbReference>